<comment type="caution">
    <text evidence="1">The sequence shown here is derived from an EMBL/GenBank/DDBJ whole genome shotgun (WGS) entry which is preliminary data.</text>
</comment>
<name>A0ACB7RQ37_HYAAI</name>
<protein>
    <submittedName>
        <fullName evidence="1">Uncharacterized protein</fullName>
    </submittedName>
</protein>
<organism evidence="1 2">
    <name type="scientific">Hyalomma asiaticum</name>
    <name type="common">Tick</name>
    <dbReference type="NCBI Taxonomy" id="266040"/>
    <lineage>
        <taxon>Eukaryota</taxon>
        <taxon>Metazoa</taxon>
        <taxon>Ecdysozoa</taxon>
        <taxon>Arthropoda</taxon>
        <taxon>Chelicerata</taxon>
        <taxon>Arachnida</taxon>
        <taxon>Acari</taxon>
        <taxon>Parasitiformes</taxon>
        <taxon>Ixodida</taxon>
        <taxon>Ixodoidea</taxon>
        <taxon>Ixodidae</taxon>
        <taxon>Hyalomminae</taxon>
        <taxon>Hyalomma</taxon>
    </lineage>
</organism>
<accession>A0ACB7RQ37</accession>
<gene>
    <name evidence="1" type="ORF">HPB50_018958</name>
</gene>
<reference evidence="1" key="1">
    <citation type="submission" date="2020-05" db="EMBL/GenBank/DDBJ databases">
        <title>Large-scale comparative analyses of tick genomes elucidate their genetic diversity and vector capacities.</title>
        <authorList>
            <person name="Jia N."/>
            <person name="Wang J."/>
            <person name="Shi W."/>
            <person name="Du L."/>
            <person name="Sun Y."/>
            <person name="Zhan W."/>
            <person name="Jiang J."/>
            <person name="Wang Q."/>
            <person name="Zhang B."/>
            <person name="Ji P."/>
            <person name="Sakyi L.B."/>
            <person name="Cui X."/>
            <person name="Yuan T."/>
            <person name="Jiang B."/>
            <person name="Yang W."/>
            <person name="Lam T.T.-Y."/>
            <person name="Chang Q."/>
            <person name="Ding S."/>
            <person name="Wang X."/>
            <person name="Zhu J."/>
            <person name="Ruan X."/>
            <person name="Zhao L."/>
            <person name="Wei J."/>
            <person name="Que T."/>
            <person name="Du C."/>
            <person name="Cheng J."/>
            <person name="Dai P."/>
            <person name="Han X."/>
            <person name="Huang E."/>
            <person name="Gao Y."/>
            <person name="Liu J."/>
            <person name="Shao H."/>
            <person name="Ye R."/>
            <person name="Li L."/>
            <person name="Wei W."/>
            <person name="Wang X."/>
            <person name="Wang C."/>
            <person name="Yang T."/>
            <person name="Huo Q."/>
            <person name="Li W."/>
            <person name="Guo W."/>
            <person name="Chen H."/>
            <person name="Zhou L."/>
            <person name="Ni X."/>
            <person name="Tian J."/>
            <person name="Zhou Y."/>
            <person name="Sheng Y."/>
            <person name="Liu T."/>
            <person name="Pan Y."/>
            <person name="Xia L."/>
            <person name="Li J."/>
            <person name="Zhao F."/>
            <person name="Cao W."/>
        </authorList>
    </citation>
    <scope>NUCLEOTIDE SEQUENCE</scope>
    <source>
        <strain evidence="1">Hyas-2018</strain>
    </source>
</reference>
<evidence type="ECO:0000313" key="1">
    <source>
        <dbReference type="EMBL" id="KAH6924495.1"/>
    </source>
</evidence>
<dbReference type="Proteomes" id="UP000821845">
    <property type="component" value="Chromosome 8"/>
</dbReference>
<keyword evidence="2" id="KW-1185">Reference proteome</keyword>
<dbReference type="EMBL" id="CM023488">
    <property type="protein sequence ID" value="KAH6924495.1"/>
    <property type="molecule type" value="Genomic_DNA"/>
</dbReference>
<evidence type="ECO:0000313" key="2">
    <source>
        <dbReference type="Proteomes" id="UP000821845"/>
    </source>
</evidence>
<sequence>MPPQTYPYAVFGFSENLDWSTLHFVKPIDDIRVCSACRVVARKAAFLPCRHVLCEPCYEQWKPTVKVCFLDGELCPENEVYWREFPLERMMKSEVRCWNRENGCETITELSSIAEHYNRDCAYHSTCCPKCSSTVLRSDIVAHLGSRCVSHVLNRKCTRSPSEGVSKELVEVREGLRRIELALGISKHTNAPVPSLLQANKEENLSPLLKMAGEVKQVSVSTTQALTFVKAGYQRSLNRAVHLKTFEDSLSVELEKLESAIEEWGCRETAACREKAELEEQFEKLQLLRKEIEVVSSKLRQWRKQVDPEAAIVESAVAGGLSEVRVSSRASSYYGERFSHGVTMRVFENALKVPVKVFCTVDRWTEPTNTIKGFRPLTYRVEGSVDDDRYRISVVISRSTKNDPFYIQAYVREPRDIVLAEVPLKMNLAFFGGKKGQAEYEGGKRAAGLLHTDEGVWRYLLWEVTVANLEDSVRVDRDQLRMCLTFSY</sequence>
<proteinExistence type="predicted"/>